<dbReference type="Proteomes" id="UP001500748">
    <property type="component" value="Unassembled WGS sequence"/>
</dbReference>
<name>A0ABP7GAR3_9FLAO</name>
<dbReference type="NCBIfam" id="NF033708">
    <property type="entry name" value="T9SS_Cterm_ChiA"/>
    <property type="match status" value="1"/>
</dbReference>
<protein>
    <recommendedName>
        <fullName evidence="2">PA14 domain-containing protein</fullName>
    </recommendedName>
</protein>
<keyword evidence="1" id="KW-0732">Signal</keyword>
<feature type="chain" id="PRO_5046302568" description="PA14 domain-containing protein" evidence="1">
    <location>
        <begin position="19"/>
        <end position="1404"/>
    </location>
</feature>
<sequence>MKKTLLLFLFLLPFFGIAQTDLAKWNAVNSGYAATNISANVSAQAVTAVGASLEYVYENDTDVFYRTGNWTGPWPNPSQFGGEYNPDRYIQFAIKPNSGNKIDLSTFTFQCRSGSGKFRIKYSKSSSFTTDVKDLLTETANQGNWTTYTLPFSTEINPVLDNETVYVRIYSYSTWNTFEIRTGTNVSNVVPLIRGAVSSFDSNKILAINDYVNTKTNLAININALKNDVKKENVTSLTITTPPTASQGTAIINPDRTITFNPAQNFTGTSTFSYTISDGTQTSTATVRINIANDIDENLSLWNGAGNSFNPITKTYVDPNSPITANNVSMGYIYENTTSAFFQTGTWQGTWPTPEQNGGSYDANKYIQFKINPDQDHELTLKQFSFTYRNNGGKFRVVYSKDSNFQNDVRVWVNGANTANNWTTVTYTFASDISPLLYNQTMYIRIYAYSTNNTFEILNGNGNSVGPVITGTIKDVNTLLANNDYKSTPVNQAITIKVLENDVVGKSSLQPITVTQPANGTATVNAANEITFTPSSGFLGTTSFTYTLRNANSNYSSATVYINGTAAICAATPTAGNNYWKGYVYTFANNTTPAATTYVGSIAEKANFDRNVGTGTISGDTTVEPNNFCGTVPSDYALVRYYMQVNTTVEEIYNFTIGADDGVRLYVDGVLVTGLATASWGGSNSYVKYAALRNLTVGTHNFVLEYYENAGSSRVSFSYAPIKGNPALPFGINKWNVYGFTTVNITGSNTATTVNIPANSYAGSYEDTNTNVNSQTYWNKTKSPSIASGWQGAPISDDDFTVTYKRKGFPCGSYQIQLVNCDDVGEIYLNGTRIFLQNGYTTAASTVGTYTLNSTSEIEVRLGERGGDANIAVSFTTVPVYYDGSTTPAPGTAITINSNTTLASDLTVCSCTVKTGVTLTVPKDRTLTIDDALITEGTGKLLISDGGALLQNNTTSSAFQGGVSNFVMERKTVVRRYDYTYWSSPLTLDSKFTLYKMSPNTLADKYTSYNPNASWVIHYGGGVDMVPGEGYSVRGPQNFDIVTASTQTASFEGIPNNGDVPKTVVKDRFNLLGNPYPSAIDGYKLIRDTNIGTIYLWTHNTPPAGDGSGKYKYASADYAAFNLSGSVRNGGDATGPTGYIAAGQGFFAKPITTSITYTNAMRVGNRNNNFYKTAKTENLERNRLWLNLSNAEGAFKQTLVGYIEGATNGQDLNYDAASFNGNSYVDFYSINETVKFSIQARALPFDNADVIPLGYKSTVAGDFKISIDHVDGFFDNQNVYLEDKTTGVISDLKAGDYNFKTEAGTFADRFTLRYTNKTLGTDDFENVDGGLLVSVKDKVIRVTSSKENIKDVSLFDISGKVIYQKGKVGTTEHSISNLQSSDQILLVKITLENNYTTTKKVIFK</sequence>
<dbReference type="InterPro" id="IPR037524">
    <property type="entry name" value="PA14/GLEYA"/>
</dbReference>
<accession>A0ABP7GAR3</accession>
<evidence type="ECO:0000313" key="4">
    <source>
        <dbReference type="Proteomes" id="UP001500748"/>
    </source>
</evidence>
<gene>
    <name evidence="3" type="ORF">GCM10022423_08870</name>
</gene>
<reference evidence="4" key="1">
    <citation type="journal article" date="2019" name="Int. J. Syst. Evol. Microbiol.">
        <title>The Global Catalogue of Microorganisms (GCM) 10K type strain sequencing project: providing services to taxonomists for standard genome sequencing and annotation.</title>
        <authorList>
            <consortium name="The Broad Institute Genomics Platform"/>
            <consortium name="The Broad Institute Genome Sequencing Center for Infectious Disease"/>
            <person name="Wu L."/>
            <person name="Ma J."/>
        </authorList>
    </citation>
    <scope>NUCLEOTIDE SEQUENCE [LARGE SCALE GENOMIC DNA]</scope>
    <source>
        <strain evidence="4">JCM 17337</strain>
    </source>
</reference>
<dbReference type="Pfam" id="PF17963">
    <property type="entry name" value="Big_9"/>
    <property type="match status" value="2"/>
</dbReference>
<evidence type="ECO:0000259" key="2">
    <source>
        <dbReference type="PROSITE" id="PS51820"/>
    </source>
</evidence>
<organism evidence="3 4">
    <name type="scientific">Flavobacterium ginsengiterrae</name>
    <dbReference type="NCBI Taxonomy" id="871695"/>
    <lineage>
        <taxon>Bacteria</taxon>
        <taxon>Pseudomonadati</taxon>
        <taxon>Bacteroidota</taxon>
        <taxon>Flavobacteriia</taxon>
        <taxon>Flavobacteriales</taxon>
        <taxon>Flavobacteriaceae</taxon>
        <taxon>Flavobacterium</taxon>
    </lineage>
</organism>
<dbReference type="SUPFAM" id="SSF56988">
    <property type="entry name" value="Anthrax protective antigen"/>
    <property type="match status" value="1"/>
</dbReference>
<comment type="caution">
    <text evidence="3">The sequence shown here is derived from an EMBL/GenBank/DDBJ whole genome shotgun (WGS) entry which is preliminary data.</text>
</comment>
<dbReference type="RefSeq" id="WP_345140826.1">
    <property type="nucleotide sequence ID" value="NZ_BAABDU010000003.1"/>
</dbReference>
<evidence type="ECO:0000256" key="1">
    <source>
        <dbReference type="SAM" id="SignalP"/>
    </source>
</evidence>
<feature type="signal peptide" evidence="1">
    <location>
        <begin position="1"/>
        <end position="18"/>
    </location>
</feature>
<feature type="domain" description="PA14" evidence="2">
    <location>
        <begin position="578"/>
        <end position="734"/>
    </location>
</feature>
<keyword evidence="4" id="KW-1185">Reference proteome</keyword>
<dbReference type="PROSITE" id="PS51820">
    <property type="entry name" value="PA14"/>
    <property type="match status" value="1"/>
</dbReference>
<dbReference type="Gene3D" id="2.60.40.3440">
    <property type="match status" value="2"/>
</dbReference>
<proteinExistence type="predicted"/>
<dbReference type="EMBL" id="BAABDU010000003">
    <property type="protein sequence ID" value="GAA3760141.1"/>
    <property type="molecule type" value="Genomic_DNA"/>
</dbReference>
<evidence type="ECO:0000313" key="3">
    <source>
        <dbReference type="EMBL" id="GAA3760141.1"/>
    </source>
</evidence>